<dbReference type="OrthoDB" id="9938952at2"/>
<sequence>MKTKLAQFSFILWIAIATFIACKKDKDKEADTTVALAGNWKISKYDGQALQSPAYGTFSATSTSSTGGTSNFVVSFNGTTTSKESDTFTVSDNNTKVTFTKTDGNYTVLSGGGTWIVNSVSSSNLKMTSQYGLVLEMTK</sequence>
<dbReference type="EMBL" id="SAYW01000006">
    <property type="protein sequence ID" value="RWU04939.1"/>
    <property type="molecule type" value="Genomic_DNA"/>
</dbReference>
<evidence type="ECO:0000313" key="2">
    <source>
        <dbReference type="Proteomes" id="UP000284120"/>
    </source>
</evidence>
<reference evidence="1 2" key="1">
    <citation type="submission" date="2018-06" db="EMBL/GenBank/DDBJ databases">
        <title>Pedobacter endophyticus sp. nov., an endophytic bacterium isolated from a leaf of Triticum aestivum.</title>
        <authorList>
            <person name="Zhang L."/>
        </authorList>
    </citation>
    <scope>NUCLEOTIDE SEQUENCE [LARGE SCALE GENOMIC DNA]</scope>
    <source>
        <strain evidence="1 2">CM134L-2</strain>
    </source>
</reference>
<evidence type="ECO:0000313" key="1">
    <source>
        <dbReference type="EMBL" id="RWU04939.1"/>
    </source>
</evidence>
<dbReference type="AlphaFoldDB" id="A0A443YMH6"/>
<evidence type="ECO:0008006" key="3">
    <source>
        <dbReference type="Google" id="ProtNLM"/>
    </source>
</evidence>
<gene>
    <name evidence="1" type="ORF">DPV69_17405</name>
</gene>
<dbReference type="PROSITE" id="PS51257">
    <property type="entry name" value="PROKAR_LIPOPROTEIN"/>
    <property type="match status" value="1"/>
</dbReference>
<name>A0A443YMH6_9SPHI</name>
<comment type="caution">
    <text evidence="1">The sequence shown here is derived from an EMBL/GenBank/DDBJ whole genome shotgun (WGS) entry which is preliminary data.</text>
</comment>
<keyword evidence="2" id="KW-1185">Reference proteome</keyword>
<proteinExistence type="predicted"/>
<organism evidence="1 2">
    <name type="scientific">Pedobacter chitinilyticus</name>
    <dbReference type="NCBI Taxonomy" id="2233776"/>
    <lineage>
        <taxon>Bacteria</taxon>
        <taxon>Pseudomonadati</taxon>
        <taxon>Bacteroidota</taxon>
        <taxon>Sphingobacteriia</taxon>
        <taxon>Sphingobacteriales</taxon>
        <taxon>Sphingobacteriaceae</taxon>
        <taxon>Pedobacter</taxon>
    </lineage>
</organism>
<protein>
    <recommendedName>
        <fullName evidence="3">Lipocalin-like domain-containing protein</fullName>
    </recommendedName>
</protein>
<dbReference type="Proteomes" id="UP000284120">
    <property type="component" value="Unassembled WGS sequence"/>
</dbReference>
<dbReference type="RefSeq" id="WP_113648690.1">
    <property type="nucleotide sequence ID" value="NZ_QMHN01000006.1"/>
</dbReference>
<accession>A0A443YMH6</accession>